<organism evidence="3 5">
    <name type="scientific">Prunus armeniaca</name>
    <name type="common">Apricot</name>
    <name type="synonym">Armeniaca vulgaris</name>
    <dbReference type="NCBI Taxonomy" id="36596"/>
    <lineage>
        <taxon>Eukaryota</taxon>
        <taxon>Viridiplantae</taxon>
        <taxon>Streptophyta</taxon>
        <taxon>Embryophyta</taxon>
        <taxon>Tracheophyta</taxon>
        <taxon>Spermatophyta</taxon>
        <taxon>Magnoliopsida</taxon>
        <taxon>eudicotyledons</taxon>
        <taxon>Gunneridae</taxon>
        <taxon>Pentapetalae</taxon>
        <taxon>rosids</taxon>
        <taxon>fabids</taxon>
        <taxon>Rosales</taxon>
        <taxon>Rosaceae</taxon>
        <taxon>Amygdaloideae</taxon>
        <taxon>Amygdaleae</taxon>
        <taxon>Prunus</taxon>
    </lineage>
</organism>
<sequence>MFGGILFCLLGGASVTGQFMLQLYVNRLPSKDSSALFSRAQYALFTEFKGSEPLLKSDNRLMVAFRGNSYIIHVFLGAIHLATPASSSCQCS</sequence>
<evidence type="ECO:0000313" key="4">
    <source>
        <dbReference type="Proteomes" id="UP000507222"/>
    </source>
</evidence>
<evidence type="ECO:0000256" key="1">
    <source>
        <dbReference type="SAM" id="SignalP"/>
    </source>
</evidence>
<dbReference type="Proteomes" id="UP000507245">
    <property type="component" value="Unassembled WGS sequence"/>
</dbReference>
<feature type="signal peptide" evidence="1">
    <location>
        <begin position="1"/>
        <end position="17"/>
    </location>
</feature>
<name>A0A6J5YEU0_PRUAR</name>
<reference evidence="3 4" key="2">
    <citation type="submission" date="2020-05" db="EMBL/GenBank/DDBJ databases">
        <authorList>
            <person name="Campoy J."/>
            <person name="Schneeberger K."/>
            <person name="Spophaly S."/>
        </authorList>
    </citation>
    <scope>NUCLEOTIDE SEQUENCE [LARGE SCALE GENOMIC DNA]</scope>
    <source>
        <strain evidence="3">PruArmRojPasFocal</strain>
    </source>
</reference>
<proteinExistence type="predicted"/>
<reference evidence="5" key="1">
    <citation type="journal article" date="2020" name="Genome Biol.">
        <title>Gamete binning: chromosome-level and haplotype-resolved genome assembly enabled by high-throughput single-cell sequencing of gamete genomes.</title>
        <authorList>
            <person name="Campoy J.A."/>
            <person name="Sun H."/>
            <person name="Goel M."/>
            <person name="Jiao W.-B."/>
            <person name="Folz-Donahue K."/>
            <person name="Wang N."/>
            <person name="Rubio M."/>
            <person name="Liu C."/>
            <person name="Kukat C."/>
            <person name="Ruiz D."/>
            <person name="Huettel B."/>
            <person name="Schneeberger K."/>
        </authorList>
    </citation>
    <scope>NUCLEOTIDE SEQUENCE [LARGE SCALE GENOMIC DNA]</scope>
    <source>
        <strain evidence="5">cv. Rojo Pasion</strain>
    </source>
</reference>
<dbReference type="AlphaFoldDB" id="A0A6J5YEU0"/>
<feature type="chain" id="PRO_5036181930" evidence="1">
    <location>
        <begin position="18"/>
        <end position="92"/>
    </location>
</feature>
<dbReference type="Proteomes" id="UP000507222">
    <property type="component" value="Unassembled WGS sequence"/>
</dbReference>
<keyword evidence="1" id="KW-0732">Signal</keyword>
<evidence type="ECO:0000313" key="5">
    <source>
        <dbReference type="Proteomes" id="UP000507245"/>
    </source>
</evidence>
<protein>
    <submittedName>
        <fullName evidence="3">Uncharacterized protein</fullName>
    </submittedName>
</protein>
<evidence type="ECO:0000313" key="3">
    <source>
        <dbReference type="EMBL" id="CAB4322068.1"/>
    </source>
</evidence>
<evidence type="ECO:0000313" key="2">
    <source>
        <dbReference type="EMBL" id="CAB4291753.1"/>
    </source>
</evidence>
<dbReference type="EMBL" id="CAEKKB010000008">
    <property type="protein sequence ID" value="CAB4322068.1"/>
    <property type="molecule type" value="Genomic_DNA"/>
</dbReference>
<accession>A0A6J5YEU0</accession>
<dbReference type="EMBL" id="CAEKDK010000008">
    <property type="protein sequence ID" value="CAB4291753.1"/>
    <property type="molecule type" value="Genomic_DNA"/>
</dbReference>
<gene>
    <name evidence="2" type="ORF">CURHAP_LOCUS52124</name>
    <name evidence="3" type="ORF">ORAREDHAP_LOCUS51364</name>
</gene>
<keyword evidence="5" id="KW-1185">Reference proteome</keyword>